<comment type="caution">
    <text evidence="1">The sequence shown here is derived from an EMBL/GenBank/DDBJ whole genome shotgun (WGS) entry which is preliminary data.</text>
</comment>
<evidence type="ECO:0000313" key="1">
    <source>
        <dbReference type="EMBL" id="KAA9162631.1"/>
    </source>
</evidence>
<dbReference type="GO" id="GO:0019441">
    <property type="term" value="P:L-tryptophan catabolic process to kynurenine"/>
    <property type="evidence" value="ECO:0007669"/>
    <property type="project" value="InterPro"/>
</dbReference>
<dbReference type="InterPro" id="IPR037175">
    <property type="entry name" value="KFase_sf"/>
</dbReference>
<dbReference type="PANTHER" id="PTHR31118:SF32">
    <property type="entry name" value="KYNURENINE FORMAMIDASE"/>
    <property type="match status" value="1"/>
</dbReference>
<dbReference type="SUPFAM" id="SSF102198">
    <property type="entry name" value="Putative cyclase"/>
    <property type="match status" value="1"/>
</dbReference>
<dbReference type="InterPro" id="IPR007325">
    <property type="entry name" value="KFase/CYL"/>
</dbReference>
<dbReference type="GO" id="GO:0004061">
    <property type="term" value="F:arylformamidase activity"/>
    <property type="evidence" value="ECO:0007669"/>
    <property type="project" value="InterPro"/>
</dbReference>
<dbReference type="Pfam" id="PF04199">
    <property type="entry name" value="Cyclase"/>
    <property type="match status" value="1"/>
</dbReference>
<accession>A0A5N0VCL5</accession>
<dbReference type="AlphaFoldDB" id="A0A5N0VCL5"/>
<dbReference type="EMBL" id="VMNW02000012">
    <property type="protein sequence ID" value="KAA9162631.1"/>
    <property type="molecule type" value="Genomic_DNA"/>
</dbReference>
<gene>
    <name evidence="1" type="ORF">FPZ12_011290</name>
</gene>
<keyword evidence="2" id="KW-1185">Reference proteome</keyword>
<organism evidence="1 2">
    <name type="scientific">Amycolatopsis acidicola</name>
    <dbReference type="NCBI Taxonomy" id="2596893"/>
    <lineage>
        <taxon>Bacteria</taxon>
        <taxon>Bacillati</taxon>
        <taxon>Actinomycetota</taxon>
        <taxon>Actinomycetes</taxon>
        <taxon>Pseudonocardiales</taxon>
        <taxon>Pseudonocardiaceae</taxon>
        <taxon>Amycolatopsis</taxon>
    </lineage>
</organism>
<dbReference type="PANTHER" id="PTHR31118">
    <property type="entry name" value="CYCLASE-LIKE PROTEIN 2"/>
    <property type="match status" value="1"/>
</dbReference>
<protein>
    <submittedName>
        <fullName evidence="1">Cyclase family protein</fullName>
    </submittedName>
</protein>
<proteinExistence type="predicted"/>
<sequence>MGTARRFLRSFRSAPMTLLDLSHPIWPGMPKIPVLPDVEIDPVTSIAGGAPMNIKALRLALHVGTHIDAPVHIVESGRSIDELPTERFDRHAVVSTVDRKPGEEITVDDLLAGGPPPQAGDFLFVHTGWDVKFETADYDDFPSLSPEAAEWAVAQGVSLVGSDTLTPDLPVHRRGTGFTFPVHRTLLSQDVLIGENLRNLGPLAGRRVRVRAFPLAVRGGDAGPARIVAEY</sequence>
<dbReference type="OrthoDB" id="7067800at2"/>
<dbReference type="Gene3D" id="3.50.30.50">
    <property type="entry name" value="Putative cyclase"/>
    <property type="match status" value="1"/>
</dbReference>
<evidence type="ECO:0000313" key="2">
    <source>
        <dbReference type="Proteomes" id="UP000319769"/>
    </source>
</evidence>
<dbReference type="Proteomes" id="UP000319769">
    <property type="component" value="Unassembled WGS sequence"/>
</dbReference>
<reference evidence="1" key="1">
    <citation type="submission" date="2019-09" db="EMBL/GenBank/DDBJ databases">
        <authorList>
            <person name="Teo W.F.A."/>
            <person name="Duangmal K."/>
        </authorList>
    </citation>
    <scope>NUCLEOTIDE SEQUENCE [LARGE SCALE GENOMIC DNA]</scope>
    <source>
        <strain evidence="1">K81G1</strain>
    </source>
</reference>
<name>A0A5N0VCL5_9PSEU</name>